<protein>
    <submittedName>
        <fullName evidence="2">Putative MetA-pathway of phenol degradation</fullName>
    </submittedName>
</protein>
<proteinExistence type="predicted"/>
<name>A0A1G7YU73_9FLAO</name>
<dbReference type="OrthoDB" id="5562884at2"/>
<sequence>MKKIYLSCLLFAPLFMNAQTEIDGIMMSKNNFCFGAVYQQSTWDEYWEGTFKRENLNLGTVSTKSVTLNGNYGVSDKLNIIFTLPYVETKASAGTMEGQKGLQDLSLTVKYMPFQKTIGKASYSLYVLAGFSVPVSDYSADYLPLSLGIKSKTASLRLMGDYQRGRFFTTLSGAYVKRANITIDRNSYYTNEMHYTDKVDMPDAISINYRIGYRSNRLIAEAVLDNWVTQSGGFDITKNNMPFPSNTMNALKIGVNTKYTLKKIPALSIIGGCNFVTQGRNIGQSNTFYGGLLYNINLKKAVKENEK</sequence>
<accession>A0A1G7YU73</accession>
<keyword evidence="1" id="KW-0732">Signal</keyword>
<feature type="signal peptide" evidence="1">
    <location>
        <begin position="1"/>
        <end position="18"/>
    </location>
</feature>
<feature type="chain" id="PRO_5011500873" evidence="1">
    <location>
        <begin position="19"/>
        <end position="307"/>
    </location>
</feature>
<keyword evidence="3" id="KW-1185">Reference proteome</keyword>
<dbReference type="STRING" id="178355.SAMN04488062_103330"/>
<organism evidence="2 3">
    <name type="scientific">Flavobacterium omnivorum</name>
    <dbReference type="NCBI Taxonomy" id="178355"/>
    <lineage>
        <taxon>Bacteria</taxon>
        <taxon>Pseudomonadati</taxon>
        <taxon>Bacteroidota</taxon>
        <taxon>Flavobacteriia</taxon>
        <taxon>Flavobacteriales</taxon>
        <taxon>Flavobacteriaceae</taxon>
        <taxon>Flavobacterium</taxon>
    </lineage>
</organism>
<dbReference type="EMBL" id="FNDB01000003">
    <property type="protein sequence ID" value="SDH00142.1"/>
    <property type="molecule type" value="Genomic_DNA"/>
</dbReference>
<evidence type="ECO:0000313" key="3">
    <source>
        <dbReference type="Proteomes" id="UP000199274"/>
    </source>
</evidence>
<gene>
    <name evidence="2" type="ORF">SAMN04488062_103330</name>
</gene>
<dbReference type="Proteomes" id="UP000199274">
    <property type="component" value="Unassembled WGS sequence"/>
</dbReference>
<evidence type="ECO:0000256" key="1">
    <source>
        <dbReference type="SAM" id="SignalP"/>
    </source>
</evidence>
<dbReference type="RefSeq" id="WP_091256038.1">
    <property type="nucleotide sequence ID" value="NZ_FNDB01000003.1"/>
</dbReference>
<reference evidence="3" key="1">
    <citation type="submission" date="2016-10" db="EMBL/GenBank/DDBJ databases">
        <authorList>
            <person name="Varghese N."/>
            <person name="Submissions S."/>
        </authorList>
    </citation>
    <scope>NUCLEOTIDE SEQUENCE [LARGE SCALE GENOMIC DNA]</scope>
    <source>
        <strain evidence="3">CGMCC 1.2747</strain>
    </source>
</reference>
<dbReference type="AlphaFoldDB" id="A0A1G7YU73"/>
<evidence type="ECO:0000313" key="2">
    <source>
        <dbReference type="EMBL" id="SDH00142.1"/>
    </source>
</evidence>